<evidence type="ECO:0000256" key="2">
    <source>
        <dbReference type="ARBA" id="ARBA00022692"/>
    </source>
</evidence>
<reference evidence="7" key="1">
    <citation type="journal article" date="2020" name="mSystems">
        <title>Genome- and Community-Level Interaction Insights into Carbon Utilization and Element Cycling Functions of Hydrothermarchaeota in Hydrothermal Sediment.</title>
        <authorList>
            <person name="Zhou Z."/>
            <person name="Liu Y."/>
            <person name="Xu W."/>
            <person name="Pan J."/>
            <person name="Luo Z.H."/>
            <person name="Li M."/>
        </authorList>
    </citation>
    <scope>NUCLEOTIDE SEQUENCE [LARGE SCALE GENOMIC DNA]</scope>
    <source>
        <strain evidence="7">HyVt-237</strain>
    </source>
</reference>
<evidence type="ECO:0000259" key="6">
    <source>
        <dbReference type="Pfam" id="PF00999"/>
    </source>
</evidence>
<evidence type="ECO:0000256" key="4">
    <source>
        <dbReference type="ARBA" id="ARBA00023136"/>
    </source>
</evidence>
<dbReference type="EMBL" id="DRBW01000077">
    <property type="protein sequence ID" value="HDM89980.1"/>
    <property type="molecule type" value="Genomic_DNA"/>
</dbReference>
<evidence type="ECO:0000256" key="1">
    <source>
        <dbReference type="ARBA" id="ARBA00004141"/>
    </source>
</evidence>
<gene>
    <name evidence="7" type="ORF">ENG67_02090</name>
</gene>
<dbReference type="GO" id="GO:0016020">
    <property type="term" value="C:membrane"/>
    <property type="evidence" value="ECO:0007669"/>
    <property type="project" value="UniProtKB-SubCell"/>
</dbReference>
<name>A0A7C1BF78_UNCW3</name>
<protein>
    <submittedName>
        <fullName evidence="7">Cation:proton antiporter</fullName>
    </submittedName>
</protein>
<dbReference type="Proteomes" id="UP000885931">
    <property type="component" value="Unassembled WGS sequence"/>
</dbReference>
<proteinExistence type="predicted"/>
<dbReference type="GO" id="GO:0015297">
    <property type="term" value="F:antiporter activity"/>
    <property type="evidence" value="ECO:0007669"/>
    <property type="project" value="InterPro"/>
</dbReference>
<dbReference type="Gene3D" id="1.20.1530.20">
    <property type="match status" value="1"/>
</dbReference>
<dbReference type="Pfam" id="PF00999">
    <property type="entry name" value="Na_H_Exchanger"/>
    <property type="match status" value="1"/>
</dbReference>
<organism evidence="7">
    <name type="scientific">candidate division WOR-3 bacterium</name>
    <dbReference type="NCBI Taxonomy" id="2052148"/>
    <lineage>
        <taxon>Bacteria</taxon>
        <taxon>Bacteria division WOR-3</taxon>
    </lineage>
</organism>
<feature type="transmembrane region" description="Helical" evidence="5">
    <location>
        <begin position="339"/>
        <end position="358"/>
    </location>
</feature>
<dbReference type="GO" id="GO:1902600">
    <property type="term" value="P:proton transmembrane transport"/>
    <property type="evidence" value="ECO:0007669"/>
    <property type="project" value="InterPro"/>
</dbReference>
<dbReference type="AlphaFoldDB" id="A0A7C1BF78"/>
<dbReference type="PANTHER" id="PTHR43021">
    <property type="entry name" value="NA(+)/H(+) ANTIPORTER-RELATED"/>
    <property type="match status" value="1"/>
</dbReference>
<keyword evidence="3 5" id="KW-1133">Transmembrane helix</keyword>
<feature type="transmembrane region" description="Helical" evidence="5">
    <location>
        <begin position="35"/>
        <end position="54"/>
    </location>
</feature>
<comment type="caution">
    <text evidence="7">The sequence shown here is derived from an EMBL/GenBank/DDBJ whole genome shotgun (WGS) entry which is preliminary data.</text>
</comment>
<feature type="transmembrane region" description="Helical" evidence="5">
    <location>
        <begin position="92"/>
        <end position="113"/>
    </location>
</feature>
<evidence type="ECO:0000313" key="7">
    <source>
        <dbReference type="EMBL" id="HDM89980.1"/>
    </source>
</evidence>
<accession>A0A7C1BF78</accession>
<feature type="domain" description="Cation/H+ exchanger transmembrane" evidence="6">
    <location>
        <begin position="15"/>
        <end position="381"/>
    </location>
</feature>
<dbReference type="InterPro" id="IPR038770">
    <property type="entry name" value="Na+/solute_symporter_sf"/>
</dbReference>
<feature type="transmembrane region" description="Helical" evidence="5">
    <location>
        <begin position="203"/>
        <end position="221"/>
    </location>
</feature>
<keyword evidence="2 5" id="KW-0812">Transmembrane</keyword>
<comment type="subcellular location">
    <subcellularLocation>
        <location evidence="1">Membrane</location>
        <topology evidence="1">Multi-pass membrane protein</topology>
    </subcellularLocation>
</comment>
<sequence length="404" mass="43449">MCYNKKMNIFAALGLLLLIGYLGGRFANRINLPRVSGYLFLGVLLSPSLLNLITNEHIRAFSLIPDFILFIIAFTIGGGLKMRELKGLQKSIFYITAFEASFAFIMVTAGLYPVLRYILKIDDPFITALFFGAIASATAPAATIAVIREYRAKGPLTQTLLGVVALDDAAALINYSIALSLAYMIKTESSAVFRMLAEPIKDIFLALALGLLAGFLLSRGLSAVKTRYGYLTVIVGTITLLGGIANHLGTSPLLANMALGFYMTNDLRVPRTAFNVIDEIEPTLFVVFFTLAGAHLELRNLLHGTLIIFLYIILRLLGKAIGVMTGGAASNAPKTVRKYLALGLAPQAGVAIGLALLLNQEAHFSGQGRFIIDVIIGSTVIYELTGPLLAKLALTKAGEVKENA</sequence>
<feature type="transmembrane region" description="Helical" evidence="5">
    <location>
        <begin position="125"/>
        <end position="147"/>
    </location>
</feature>
<dbReference type="PANTHER" id="PTHR43021:SF2">
    <property type="entry name" value="CATION_H+ EXCHANGER DOMAIN-CONTAINING PROTEIN"/>
    <property type="match status" value="1"/>
</dbReference>
<feature type="transmembrane region" description="Helical" evidence="5">
    <location>
        <begin position="370"/>
        <end position="394"/>
    </location>
</feature>
<feature type="transmembrane region" description="Helical" evidence="5">
    <location>
        <begin position="6"/>
        <end position="23"/>
    </location>
</feature>
<feature type="transmembrane region" description="Helical" evidence="5">
    <location>
        <begin position="159"/>
        <end position="183"/>
    </location>
</feature>
<evidence type="ECO:0000256" key="5">
    <source>
        <dbReference type="SAM" id="Phobius"/>
    </source>
</evidence>
<feature type="transmembrane region" description="Helical" evidence="5">
    <location>
        <begin position="228"/>
        <end position="249"/>
    </location>
</feature>
<evidence type="ECO:0000256" key="3">
    <source>
        <dbReference type="ARBA" id="ARBA00022989"/>
    </source>
</evidence>
<feature type="transmembrane region" description="Helical" evidence="5">
    <location>
        <begin position="301"/>
        <end position="318"/>
    </location>
</feature>
<dbReference type="InterPro" id="IPR006153">
    <property type="entry name" value="Cation/H_exchanger_TM"/>
</dbReference>
<feature type="transmembrane region" description="Helical" evidence="5">
    <location>
        <begin position="60"/>
        <end position="80"/>
    </location>
</feature>
<keyword evidence="4 5" id="KW-0472">Membrane</keyword>